<protein>
    <submittedName>
        <fullName evidence="2">Uncharacterized protein</fullName>
    </submittedName>
</protein>
<keyword evidence="1" id="KW-0472">Membrane</keyword>
<keyword evidence="3" id="KW-1185">Reference proteome</keyword>
<evidence type="ECO:0000313" key="3">
    <source>
        <dbReference type="Proteomes" id="UP000299084"/>
    </source>
</evidence>
<gene>
    <name evidence="2" type="ORF">Cadr_000020021</name>
</gene>
<keyword evidence="1" id="KW-0812">Transmembrane</keyword>
<organism evidence="2 3">
    <name type="scientific">Camelus dromedarius</name>
    <name type="common">Dromedary</name>
    <name type="synonym">Arabian camel</name>
    <dbReference type="NCBI Taxonomy" id="9838"/>
    <lineage>
        <taxon>Eukaryota</taxon>
        <taxon>Metazoa</taxon>
        <taxon>Chordata</taxon>
        <taxon>Craniata</taxon>
        <taxon>Vertebrata</taxon>
        <taxon>Euteleostomi</taxon>
        <taxon>Mammalia</taxon>
        <taxon>Eutheria</taxon>
        <taxon>Laurasiatheria</taxon>
        <taxon>Artiodactyla</taxon>
        <taxon>Tylopoda</taxon>
        <taxon>Camelidae</taxon>
        <taxon>Camelus</taxon>
    </lineage>
</organism>
<proteinExistence type="predicted"/>
<keyword evidence="1" id="KW-1133">Transmembrane helix</keyword>
<sequence>MYNSLSSEGYTWEERGPPPLRTGMYVISLLVMVSIQCCLWRK</sequence>
<dbReference type="EMBL" id="JWIN03000017">
    <property type="protein sequence ID" value="KAB1264382.1"/>
    <property type="molecule type" value="Genomic_DNA"/>
</dbReference>
<name>A0A5N4CZT8_CAMDR</name>
<accession>A0A5N4CZT8</accession>
<dbReference type="AlphaFoldDB" id="A0A5N4CZT8"/>
<comment type="caution">
    <text evidence="2">The sequence shown here is derived from an EMBL/GenBank/DDBJ whole genome shotgun (WGS) entry which is preliminary data.</text>
</comment>
<feature type="transmembrane region" description="Helical" evidence="1">
    <location>
        <begin position="20"/>
        <end position="40"/>
    </location>
</feature>
<evidence type="ECO:0000256" key="1">
    <source>
        <dbReference type="SAM" id="Phobius"/>
    </source>
</evidence>
<dbReference type="Proteomes" id="UP000299084">
    <property type="component" value="Unassembled WGS sequence"/>
</dbReference>
<evidence type="ECO:0000313" key="2">
    <source>
        <dbReference type="EMBL" id="KAB1264382.1"/>
    </source>
</evidence>
<reference evidence="2 3" key="1">
    <citation type="journal article" date="2019" name="Mol. Ecol. Resour.">
        <title>Improving Illumina assemblies with Hi-C and long reads: an example with the North African dromedary.</title>
        <authorList>
            <person name="Elbers J.P."/>
            <person name="Rogers M.F."/>
            <person name="Perelman P.L."/>
            <person name="Proskuryakova A.A."/>
            <person name="Serdyukova N.A."/>
            <person name="Johnson W.E."/>
            <person name="Horin P."/>
            <person name="Corander J."/>
            <person name="Murphy D."/>
            <person name="Burger P.A."/>
        </authorList>
    </citation>
    <scope>NUCLEOTIDE SEQUENCE [LARGE SCALE GENOMIC DNA]</scope>
    <source>
        <strain evidence="2">Drom800</strain>
        <tissue evidence="2">Blood</tissue>
    </source>
</reference>